<accession>A0AAQ3UV23</accession>
<evidence type="ECO:0000313" key="3">
    <source>
        <dbReference type="Proteomes" id="UP001341281"/>
    </source>
</evidence>
<dbReference type="EMBL" id="CP144754">
    <property type="protein sequence ID" value="WVZ98003.1"/>
    <property type="molecule type" value="Genomic_DNA"/>
</dbReference>
<keyword evidence="3" id="KW-1185">Reference proteome</keyword>
<sequence length="77" mass="8369">MDPVGGRDRQGAGNDVTVGRMSPQIHSAWRWPVGRRGGDRSDVAGVQSRPVVAEWRAEEAGEVAVLLLLCKSVMDNR</sequence>
<name>A0AAQ3UV23_PASNO</name>
<feature type="compositionally biased region" description="Basic and acidic residues" evidence="1">
    <location>
        <begin position="1"/>
        <end position="10"/>
    </location>
</feature>
<evidence type="ECO:0000313" key="2">
    <source>
        <dbReference type="EMBL" id="WVZ98003.1"/>
    </source>
</evidence>
<dbReference type="Proteomes" id="UP001341281">
    <property type="component" value="Chromosome 10"/>
</dbReference>
<protein>
    <submittedName>
        <fullName evidence="2">Uncharacterized protein</fullName>
    </submittedName>
</protein>
<organism evidence="2 3">
    <name type="scientific">Paspalum notatum var. saurae</name>
    <dbReference type="NCBI Taxonomy" id="547442"/>
    <lineage>
        <taxon>Eukaryota</taxon>
        <taxon>Viridiplantae</taxon>
        <taxon>Streptophyta</taxon>
        <taxon>Embryophyta</taxon>
        <taxon>Tracheophyta</taxon>
        <taxon>Spermatophyta</taxon>
        <taxon>Magnoliopsida</taxon>
        <taxon>Liliopsida</taxon>
        <taxon>Poales</taxon>
        <taxon>Poaceae</taxon>
        <taxon>PACMAD clade</taxon>
        <taxon>Panicoideae</taxon>
        <taxon>Andropogonodae</taxon>
        <taxon>Paspaleae</taxon>
        <taxon>Paspalinae</taxon>
        <taxon>Paspalum</taxon>
    </lineage>
</organism>
<reference evidence="2 3" key="1">
    <citation type="submission" date="2024-02" db="EMBL/GenBank/DDBJ databases">
        <title>High-quality chromosome-scale genome assembly of Pensacola bahiagrass (Paspalum notatum Flugge var. saurae).</title>
        <authorList>
            <person name="Vega J.M."/>
            <person name="Podio M."/>
            <person name="Orjuela J."/>
            <person name="Siena L.A."/>
            <person name="Pessino S.C."/>
            <person name="Combes M.C."/>
            <person name="Mariac C."/>
            <person name="Albertini E."/>
            <person name="Pupilli F."/>
            <person name="Ortiz J.P.A."/>
            <person name="Leblanc O."/>
        </authorList>
    </citation>
    <scope>NUCLEOTIDE SEQUENCE [LARGE SCALE GENOMIC DNA]</scope>
    <source>
        <strain evidence="2">R1</strain>
        <tissue evidence="2">Leaf</tissue>
    </source>
</reference>
<proteinExistence type="predicted"/>
<gene>
    <name evidence="2" type="ORF">U9M48_043496</name>
</gene>
<evidence type="ECO:0000256" key="1">
    <source>
        <dbReference type="SAM" id="MobiDB-lite"/>
    </source>
</evidence>
<dbReference type="AlphaFoldDB" id="A0AAQ3UV23"/>
<feature type="region of interest" description="Disordered" evidence="1">
    <location>
        <begin position="1"/>
        <end position="21"/>
    </location>
</feature>